<evidence type="ECO:0000313" key="9">
    <source>
        <dbReference type="Proteomes" id="UP000813462"/>
    </source>
</evidence>
<comment type="similarity">
    <text evidence="6">Belongs to the FMN-dependent alpha-hydroxy acid dehydrogenase family.</text>
</comment>
<dbReference type="Pfam" id="PF01070">
    <property type="entry name" value="FMN_dh"/>
    <property type="match status" value="2"/>
</dbReference>
<dbReference type="SUPFAM" id="SSF51395">
    <property type="entry name" value="FMN-linked oxidoreductases"/>
    <property type="match status" value="1"/>
</dbReference>
<dbReference type="PANTHER" id="PTHR10578">
    <property type="entry name" value="S -2-HYDROXY-ACID OXIDASE-RELATED"/>
    <property type="match status" value="1"/>
</dbReference>
<comment type="cofactor">
    <cofactor evidence="1">
        <name>FMN</name>
        <dbReference type="ChEBI" id="CHEBI:58210"/>
    </cofactor>
</comment>
<dbReference type="InterPro" id="IPR000262">
    <property type="entry name" value="FMN-dep_DH"/>
</dbReference>
<keyword evidence="4" id="KW-0560">Oxidoreductase</keyword>
<evidence type="ECO:0000259" key="7">
    <source>
        <dbReference type="PROSITE" id="PS51349"/>
    </source>
</evidence>
<dbReference type="GO" id="GO:0009854">
    <property type="term" value="P:oxidative photosynthetic carbon pathway"/>
    <property type="evidence" value="ECO:0007669"/>
    <property type="project" value="UniProtKB-KW"/>
</dbReference>
<dbReference type="Proteomes" id="UP000813462">
    <property type="component" value="Unassembled WGS sequence"/>
</dbReference>
<feature type="domain" description="FMN hydroxy acid dehydrogenase" evidence="7">
    <location>
        <begin position="1"/>
        <end position="222"/>
    </location>
</feature>
<evidence type="ECO:0000256" key="3">
    <source>
        <dbReference type="ARBA" id="ARBA00013087"/>
    </source>
</evidence>
<dbReference type="GO" id="GO:0010181">
    <property type="term" value="F:FMN binding"/>
    <property type="evidence" value="ECO:0007669"/>
    <property type="project" value="InterPro"/>
</dbReference>
<name>A0A978W512_ZIZJJ</name>
<comment type="caution">
    <text evidence="8">The sequence shown here is derived from an EMBL/GenBank/DDBJ whole genome shotgun (WGS) entry which is preliminary data.</text>
</comment>
<dbReference type="Gene3D" id="3.20.20.70">
    <property type="entry name" value="Aldolase class I"/>
    <property type="match status" value="2"/>
</dbReference>
<dbReference type="PROSITE" id="PS00557">
    <property type="entry name" value="FMN_HYDROXY_ACID_DH_1"/>
    <property type="match status" value="1"/>
</dbReference>
<evidence type="ECO:0000256" key="1">
    <source>
        <dbReference type="ARBA" id="ARBA00001917"/>
    </source>
</evidence>
<dbReference type="AlphaFoldDB" id="A0A978W512"/>
<dbReference type="GO" id="GO:0005777">
    <property type="term" value="C:peroxisome"/>
    <property type="evidence" value="ECO:0007669"/>
    <property type="project" value="UniProtKB-SubCell"/>
</dbReference>
<evidence type="ECO:0000256" key="2">
    <source>
        <dbReference type="ARBA" id="ARBA00004275"/>
    </source>
</evidence>
<comment type="subcellular location">
    <subcellularLocation>
        <location evidence="2">Peroxisome</location>
    </subcellularLocation>
</comment>
<evidence type="ECO:0000256" key="6">
    <source>
        <dbReference type="ARBA" id="ARBA00024042"/>
    </source>
</evidence>
<dbReference type="EMBL" id="JAEACU010000001">
    <property type="protein sequence ID" value="KAH7547046.1"/>
    <property type="molecule type" value="Genomic_DNA"/>
</dbReference>
<dbReference type="InterPro" id="IPR012133">
    <property type="entry name" value="Alpha-hydoxy_acid_DH_FMN"/>
</dbReference>
<proteinExistence type="inferred from homology"/>
<keyword evidence="5" id="KW-0576">Peroxisome</keyword>
<protein>
    <recommendedName>
        <fullName evidence="3">(S)-2-hydroxy-acid oxidase</fullName>
        <ecNumber evidence="3">1.1.3.15</ecNumber>
    </recommendedName>
</protein>
<dbReference type="InterPro" id="IPR013785">
    <property type="entry name" value="Aldolase_TIM"/>
</dbReference>
<dbReference type="InterPro" id="IPR008259">
    <property type="entry name" value="FMN_hydac_DH_AS"/>
</dbReference>
<dbReference type="GO" id="GO:0003973">
    <property type="term" value="F:(S)-2-hydroxy-acid oxidase activity"/>
    <property type="evidence" value="ECO:0007669"/>
    <property type="project" value="UniProtKB-EC"/>
</dbReference>
<organism evidence="8 9">
    <name type="scientific">Ziziphus jujuba var. spinosa</name>
    <dbReference type="NCBI Taxonomy" id="714518"/>
    <lineage>
        <taxon>Eukaryota</taxon>
        <taxon>Viridiplantae</taxon>
        <taxon>Streptophyta</taxon>
        <taxon>Embryophyta</taxon>
        <taxon>Tracheophyta</taxon>
        <taxon>Spermatophyta</taxon>
        <taxon>Magnoliopsida</taxon>
        <taxon>eudicotyledons</taxon>
        <taxon>Gunneridae</taxon>
        <taxon>Pentapetalae</taxon>
        <taxon>rosids</taxon>
        <taxon>fabids</taxon>
        <taxon>Rosales</taxon>
        <taxon>Rhamnaceae</taxon>
        <taxon>Paliureae</taxon>
        <taxon>Ziziphus</taxon>
    </lineage>
</organism>
<evidence type="ECO:0000313" key="8">
    <source>
        <dbReference type="EMBL" id="KAH7547046.1"/>
    </source>
</evidence>
<evidence type="ECO:0000256" key="4">
    <source>
        <dbReference type="ARBA" id="ARBA00023002"/>
    </source>
</evidence>
<dbReference type="CDD" id="cd02809">
    <property type="entry name" value="alpha_hydroxyacid_oxid_FMN"/>
    <property type="match status" value="1"/>
</dbReference>
<evidence type="ECO:0000256" key="5">
    <source>
        <dbReference type="ARBA" id="ARBA00023140"/>
    </source>
</evidence>
<dbReference type="EC" id="1.1.3.15" evidence="3"/>
<gene>
    <name evidence="8" type="ORF">FEM48_Zijuj01G0265600</name>
</gene>
<dbReference type="InterPro" id="IPR037396">
    <property type="entry name" value="FMN_HAD"/>
</dbReference>
<dbReference type="PROSITE" id="PS51349">
    <property type="entry name" value="FMN_HYDROXY_ACID_DH_2"/>
    <property type="match status" value="1"/>
</dbReference>
<dbReference type="PANTHER" id="PTHR10578:SF67">
    <property type="entry name" value="PEROXISOMAL (S)-2-HYDROXYACID OXIDASE GLO3"/>
    <property type="match status" value="1"/>
</dbReference>
<sequence>MYYDFYTGGAEDEYTLKENGEAFQRIMIRPRILVDVSRIDMSITVLGYKISAPIMVAPTSMQQLAHPEGEVATTRAAAACNTIMILSCMSTSTVEEVASSCNAVRFFQLYVFKRRDISAQLVRRAEKGGFEAIVQTVYSPRLGRREADIKNKYISAFCLLVIATRSITFPFSTYDVPPLSARMAVEAGFDGIVVSNHGARQLDYTPATISVLEKVSISIHHA</sequence>
<reference evidence="8" key="1">
    <citation type="journal article" date="2021" name="Front. Plant Sci.">
        <title>Chromosome-Scale Genome Assembly for Chinese Sour Jujube and Insights Into Its Genome Evolution and Domestication Signature.</title>
        <authorList>
            <person name="Shen L.-Y."/>
            <person name="Luo H."/>
            <person name="Wang X.-L."/>
            <person name="Wang X.-M."/>
            <person name="Qiu X.-J."/>
            <person name="Liu H."/>
            <person name="Zhou S.-S."/>
            <person name="Jia K.-H."/>
            <person name="Nie S."/>
            <person name="Bao Y.-T."/>
            <person name="Zhang R.-G."/>
            <person name="Yun Q.-Z."/>
            <person name="Chai Y.-H."/>
            <person name="Lu J.-Y."/>
            <person name="Li Y."/>
            <person name="Zhao S.-W."/>
            <person name="Mao J.-F."/>
            <person name="Jia S.-G."/>
            <person name="Mao Y.-M."/>
        </authorList>
    </citation>
    <scope>NUCLEOTIDE SEQUENCE</scope>
    <source>
        <strain evidence="8">AT0</strain>
        <tissue evidence="8">Leaf</tissue>
    </source>
</reference>
<accession>A0A978W512</accession>